<protein>
    <submittedName>
        <fullName evidence="3">Uncharacterized protein</fullName>
    </submittedName>
</protein>
<name>A0A5B0QKT8_PUCGR</name>
<dbReference type="AlphaFoldDB" id="A0A5B0QKT8"/>
<evidence type="ECO:0000313" key="3">
    <source>
        <dbReference type="EMBL" id="KAA1113847.1"/>
    </source>
</evidence>
<dbReference type="EMBL" id="VDEP01000274">
    <property type="protein sequence ID" value="KAA1113847.1"/>
    <property type="molecule type" value="Genomic_DNA"/>
</dbReference>
<sequence>MAPNASIASLNQLIQLILDKEKSAAINTSFKKRLNPRSSSLLNQSHPSGKHPKDGTESWSVGGSRTRRSSPRN</sequence>
<feature type="region of interest" description="Disordered" evidence="1">
    <location>
        <begin position="30"/>
        <end position="73"/>
    </location>
</feature>
<evidence type="ECO:0000313" key="2">
    <source>
        <dbReference type="EMBL" id="KAA1066830.1"/>
    </source>
</evidence>
<dbReference type="Proteomes" id="UP000325313">
    <property type="component" value="Unassembled WGS sequence"/>
</dbReference>
<evidence type="ECO:0000313" key="4">
    <source>
        <dbReference type="Proteomes" id="UP000325313"/>
    </source>
</evidence>
<feature type="compositionally biased region" description="Polar residues" evidence="1">
    <location>
        <begin position="36"/>
        <end position="47"/>
    </location>
</feature>
<reference evidence="3 4" key="1">
    <citation type="submission" date="2019-05" db="EMBL/GenBank/DDBJ databases">
        <title>Emergence of the Ug99 lineage of the wheat stem rust pathogen through somatic hybridization.</title>
        <authorList>
            <person name="Li F."/>
            <person name="Upadhyaya N.M."/>
            <person name="Sperschneider J."/>
            <person name="Matny O."/>
            <person name="Nguyen-Phuc H."/>
            <person name="Mago R."/>
            <person name="Raley C."/>
            <person name="Miller M.E."/>
            <person name="Silverstein K.A.T."/>
            <person name="Henningsen E."/>
            <person name="Hirsch C.D."/>
            <person name="Visser B."/>
            <person name="Pretorius Z.A."/>
            <person name="Steffenson B.J."/>
            <person name="Schwessinger B."/>
            <person name="Dodds P.N."/>
            <person name="Figueroa M."/>
        </authorList>
    </citation>
    <scope>NUCLEOTIDE SEQUENCE [LARGE SCALE GENOMIC DNA]</scope>
    <source>
        <strain evidence="3 4">Ug99</strain>
    </source>
</reference>
<organism evidence="3 4">
    <name type="scientific">Puccinia graminis f. sp. tritici</name>
    <dbReference type="NCBI Taxonomy" id="56615"/>
    <lineage>
        <taxon>Eukaryota</taxon>
        <taxon>Fungi</taxon>
        <taxon>Dikarya</taxon>
        <taxon>Basidiomycota</taxon>
        <taxon>Pucciniomycotina</taxon>
        <taxon>Pucciniomycetes</taxon>
        <taxon>Pucciniales</taxon>
        <taxon>Pucciniaceae</taxon>
        <taxon>Puccinia</taxon>
    </lineage>
</organism>
<proteinExistence type="predicted"/>
<comment type="caution">
    <text evidence="3">The sequence shown here is derived from an EMBL/GenBank/DDBJ whole genome shotgun (WGS) entry which is preliminary data.</text>
</comment>
<evidence type="ECO:0000256" key="1">
    <source>
        <dbReference type="SAM" id="MobiDB-lite"/>
    </source>
</evidence>
<gene>
    <name evidence="3" type="ORF">PGTUg99_002137</name>
    <name evidence="2" type="ORF">PGTUg99_028625</name>
</gene>
<dbReference type="EMBL" id="VDEP01000509">
    <property type="protein sequence ID" value="KAA1066830.1"/>
    <property type="molecule type" value="Genomic_DNA"/>
</dbReference>
<accession>A0A5B0QKT8</accession>